<organism evidence="3 4">
    <name type="scientific">Brevundimonas alba</name>
    <dbReference type="NCBI Taxonomy" id="74314"/>
    <lineage>
        <taxon>Bacteria</taxon>
        <taxon>Pseudomonadati</taxon>
        <taxon>Pseudomonadota</taxon>
        <taxon>Alphaproteobacteria</taxon>
        <taxon>Caulobacterales</taxon>
        <taxon>Caulobacteraceae</taxon>
        <taxon>Brevundimonas</taxon>
    </lineage>
</organism>
<dbReference type="GO" id="GO:0005506">
    <property type="term" value="F:iron ion binding"/>
    <property type="evidence" value="ECO:0007669"/>
    <property type="project" value="InterPro"/>
</dbReference>
<gene>
    <name evidence="3" type="ORF">GGQ87_000970</name>
</gene>
<reference evidence="3 4" key="1">
    <citation type="submission" date="2020-03" db="EMBL/GenBank/DDBJ databases">
        <title>Genomic Encyclopedia of Type Strains, Phase IV (KMG-IV): sequencing the most valuable type-strain genomes for metagenomic binning, comparative biology and taxonomic classification.</title>
        <authorList>
            <person name="Goeker M."/>
        </authorList>
    </citation>
    <scope>NUCLEOTIDE SEQUENCE [LARGE SCALE GENOMIC DNA]</scope>
    <source>
        <strain evidence="3 4">DSM 4736</strain>
    </source>
</reference>
<dbReference type="InterPro" id="IPR014824">
    <property type="entry name" value="Nfu/NifU_N"/>
</dbReference>
<dbReference type="PANTHER" id="PTHR11178:SF1">
    <property type="entry name" value="NFU1 IRON-SULFUR CLUSTER SCAFFOLD HOMOLOG, MITOCHONDRIAL"/>
    <property type="match status" value="1"/>
</dbReference>
<dbReference type="InterPro" id="IPR001075">
    <property type="entry name" value="NIF_FeS_clus_asmbl_NifU_C"/>
</dbReference>
<sequence>MALLLTGTGRCAGLEPAVSRAHLSAMFIQTEPTPNPNALKFLPGRDVSAEPREFLTIDEAAASPLAESLFQLEGVAGVFFGSDYVSVTRDPAGLDWPQMKAPILAAIMDHFVSGAPLLRGGAFDSVSPDGEDSEIVAEIKQLLDSRIRPAVAQDGGDILFDTFDEETGVLSLRMRGACAGCPSSSATLKAGVEQMMKHYVPEVTRVEQVI</sequence>
<dbReference type="InterPro" id="IPR034904">
    <property type="entry name" value="FSCA_dom_sf"/>
</dbReference>
<accession>A0A7X5YJF9</accession>
<dbReference type="InterPro" id="IPR035433">
    <property type="entry name" value="NFU1-like"/>
</dbReference>
<comment type="similarity">
    <text evidence="1">Belongs to the NifU family.</text>
</comment>
<dbReference type="EMBL" id="JAATJM010000001">
    <property type="protein sequence ID" value="NJC40712.1"/>
    <property type="molecule type" value="Genomic_DNA"/>
</dbReference>
<dbReference type="AlphaFoldDB" id="A0A7X5YJF9"/>
<dbReference type="Pfam" id="PF01106">
    <property type="entry name" value="NifU"/>
    <property type="match status" value="1"/>
</dbReference>
<dbReference type="SMART" id="SM00932">
    <property type="entry name" value="Nfu_N"/>
    <property type="match status" value="1"/>
</dbReference>
<keyword evidence="4" id="KW-1185">Reference proteome</keyword>
<dbReference type="Gene3D" id="3.30.300.130">
    <property type="entry name" value="Fe-S cluster assembly (FSCA)"/>
    <property type="match status" value="1"/>
</dbReference>
<dbReference type="Pfam" id="PF08712">
    <property type="entry name" value="Nfu_N"/>
    <property type="match status" value="1"/>
</dbReference>
<dbReference type="PIRSF" id="PIRSF036773">
    <property type="entry name" value="HIRIP5"/>
    <property type="match status" value="1"/>
</dbReference>
<dbReference type="GO" id="GO:0016226">
    <property type="term" value="P:iron-sulfur cluster assembly"/>
    <property type="evidence" value="ECO:0007669"/>
    <property type="project" value="InterPro"/>
</dbReference>
<dbReference type="GO" id="GO:0051536">
    <property type="term" value="F:iron-sulfur cluster binding"/>
    <property type="evidence" value="ECO:0007669"/>
    <property type="project" value="InterPro"/>
</dbReference>
<dbReference type="InterPro" id="IPR036498">
    <property type="entry name" value="Nfu/NifU_N_sf"/>
</dbReference>
<protein>
    <submittedName>
        <fullName evidence="3">Fe-S cluster biogenesis protein NfuA</fullName>
    </submittedName>
</protein>
<dbReference type="PANTHER" id="PTHR11178">
    <property type="entry name" value="IRON-SULFUR CLUSTER SCAFFOLD PROTEIN NFU-RELATED"/>
    <property type="match status" value="1"/>
</dbReference>
<dbReference type="Gene3D" id="3.30.1370.70">
    <property type="entry name" value="Scaffold protein Nfu/NifU, N-terminal domain"/>
    <property type="match status" value="1"/>
</dbReference>
<evidence type="ECO:0000259" key="2">
    <source>
        <dbReference type="SMART" id="SM00932"/>
    </source>
</evidence>
<proteinExistence type="inferred from homology"/>
<evidence type="ECO:0000256" key="1">
    <source>
        <dbReference type="ARBA" id="ARBA00006420"/>
    </source>
</evidence>
<dbReference type="SUPFAM" id="SSF110836">
    <property type="entry name" value="Hypothetical protein SAV1430"/>
    <property type="match status" value="1"/>
</dbReference>
<feature type="domain" description="Scaffold protein Nfu/NifU N-terminal" evidence="2">
    <location>
        <begin position="28"/>
        <end position="114"/>
    </location>
</feature>
<evidence type="ECO:0000313" key="4">
    <source>
        <dbReference type="Proteomes" id="UP000587415"/>
    </source>
</evidence>
<evidence type="ECO:0000313" key="3">
    <source>
        <dbReference type="EMBL" id="NJC40712.1"/>
    </source>
</evidence>
<name>A0A7X5YJF9_9CAUL</name>
<comment type="caution">
    <text evidence="3">The sequence shown here is derived from an EMBL/GenBank/DDBJ whole genome shotgun (WGS) entry which is preliminary data.</text>
</comment>
<dbReference type="Proteomes" id="UP000587415">
    <property type="component" value="Unassembled WGS sequence"/>
</dbReference>
<dbReference type="SUPFAM" id="SSF117916">
    <property type="entry name" value="Fe-S cluster assembly (FSCA) domain-like"/>
    <property type="match status" value="1"/>
</dbReference>